<dbReference type="GO" id="GO:0031179">
    <property type="term" value="P:peptide modification"/>
    <property type="evidence" value="ECO:0007669"/>
    <property type="project" value="InterPro"/>
</dbReference>
<evidence type="ECO:0000313" key="3">
    <source>
        <dbReference type="EMBL" id="CAH0387622.1"/>
    </source>
</evidence>
<dbReference type="Pfam" id="PF05147">
    <property type="entry name" value="LANC_like"/>
    <property type="match status" value="1"/>
</dbReference>
<keyword evidence="2" id="KW-0862">Zinc</keyword>
<dbReference type="GO" id="GO:0046872">
    <property type="term" value="F:metal ion binding"/>
    <property type="evidence" value="ECO:0007669"/>
    <property type="project" value="UniProtKB-KW"/>
</dbReference>
<evidence type="ECO:0000256" key="1">
    <source>
        <dbReference type="ARBA" id="ARBA00007179"/>
    </source>
</evidence>
<dbReference type="GO" id="GO:0005886">
    <property type="term" value="C:plasma membrane"/>
    <property type="evidence" value="ECO:0007669"/>
    <property type="project" value="TreeGrafter"/>
</dbReference>
<sequence length="403" mass="45652">MQIATDRFYPNNYEDFRQQPNMIIHEKDNKITLHPTLVEKLNTKIRDMLGHIGMYLKDSDRSDGSLYSGAVGIALMFQRLAMHFNDKNMLQKAADLVSNALPLAHRKYISYLIGAPGVYATAAVLSYQNHDTKSMNQFVKKVLELSDKLNGDVPDEILYGRSGYLHSLLFLRHRIGNDIIDGAIVRQVVSKILSSGQELARRDSWKCPLMYEWHDSYYLGAAHGLAGIMYTLLLAREFLSEPELNSLVRPTVDFLLQRRHPSTNLASSIGSNSDKLVQWCHGAPGAVQLFSLAYQVFGHEKYRVAALECGEVTWERGILRKGYNLCHGVAGNGYTFLNLYQLTKDPKYLYRAGVFADWCLTHDQKQAFVPSRPFSLYEGIAGVIFFLVDVQDPLKAKFPAYEL</sequence>
<gene>
    <name evidence="3" type="ORF">BEMITA_LOCUS6619</name>
</gene>
<dbReference type="Proteomes" id="UP001152759">
    <property type="component" value="Chromosome 3"/>
</dbReference>
<dbReference type="EMBL" id="OU963864">
    <property type="protein sequence ID" value="CAH0387622.1"/>
    <property type="molecule type" value="Genomic_DNA"/>
</dbReference>
<keyword evidence="4" id="KW-1185">Reference proteome</keyword>
<accession>A0A9P0F4E4</accession>
<dbReference type="PANTHER" id="PTHR12736">
    <property type="entry name" value="LANC-LIKE PROTEIN"/>
    <property type="match status" value="1"/>
</dbReference>
<evidence type="ECO:0000256" key="2">
    <source>
        <dbReference type="PIRSR" id="PIRSR607822-1"/>
    </source>
</evidence>
<dbReference type="PRINTS" id="PR01950">
    <property type="entry name" value="LANCSUPER"/>
</dbReference>
<dbReference type="AlphaFoldDB" id="A0A9P0F4E4"/>
<dbReference type="SMART" id="SM01260">
    <property type="entry name" value="LANC_like"/>
    <property type="match status" value="1"/>
</dbReference>
<proteinExistence type="inferred from homology"/>
<evidence type="ECO:0008006" key="5">
    <source>
        <dbReference type="Google" id="ProtNLM"/>
    </source>
</evidence>
<dbReference type="KEGG" id="btab:109034114"/>
<dbReference type="InterPro" id="IPR020464">
    <property type="entry name" value="LanC-like_prot_euk"/>
</dbReference>
<dbReference type="PANTHER" id="PTHR12736:SF21">
    <property type="entry name" value="LANC-LIKE PROTEIN 2"/>
    <property type="match status" value="1"/>
</dbReference>
<dbReference type="PRINTS" id="PR01951">
    <property type="entry name" value="LANCEUKARYTE"/>
</dbReference>
<name>A0A9P0F4E4_BEMTA</name>
<feature type="binding site" evidence="2">
    <location>
        <position position="326"/>
    </location>
    <ligand>
        <name>Zn(2+)</name>
        <dbReference type="ChEBI" id="CHEBI:29105"/>
    </ligand>
</feature>
<evidence type="ECO:0000313" key="4">
    <source>
        <dbReference type="Proteomes" id="UP001152759"/>
    </source>
</evidence>
<dbReference type="InterPro" id="IPR012341">
    <property type="entry name" value="6hp_glycosidase-like_sf"/>
</dbReference>
<keyword evidence="2" id="KW-0479">Metal-binding</keyword>
<feature type="binding site" evidence="2">
    <location>
        <position position="327"/>
    </location>
    <ligand>
        <name>Zn(2+)</name>
        <dbReference type="ChEBI" id="CHEBI:29105"/>
    </ligand>
</feature>
<dbReference type="Gene3D" id="1.50.10.10">
    <property type="match status" value="1"/>
</dbReference>
<protein>
    <recommendedName>
        <fullName evidence="5">LanC-like protein 2</fullName>
    </recommendedName>
</protein>
<reference evidence="3" key="1">
    <citation type="submission" date="2021-12" db="EMBL/GenBank/DDBJ databases">
        <authorList>
            <person name="King R."/>
        </authorList>
    </citation>
    <scope>NUCLEOTIDE SEQUENCE</scope>
</reference>
<dbReference type="InterPro" id="IPR007822">
    <property type="entry name" value="LANC-like"/>
</dbReference>
<dbReference type="GO" id="GO:0005975">
    <property type="term" value="P:carbohydrate metabolic process"/>
    <property type="evidence" value="ECO:0007669"/>
    <property type="project" value="InterPro"/>
</dbReference>
<comment type="similarity">
    <text evidence="1">Belongs to the LanC-like protein family.</text>
</comment>
<organism evidence="3 4">
    <name type="scientific">Bemisia tabaci</name>
    <name type="common">Sweetpotato whitefly</name>
    <name type="synonym">Aleurodes tabaci</name>
    <dbReference type="NCBI Taxonomy" id="7038"/>
    <lineage>
        <taxon>Eukaryota</taxon>
        <taxon>Metazoa</taxon>
        <taxon>Ecdysozoa</taxon>
        <taxon>Arthropoda</taxon>
        <taxon>Hexapoda</taxon>
        <taxon>Insecta</taxon>
        <taxon>Pterygota</taxon>
        <taxon>Neoptera</taxon>
        <taxon>Paraneoptera</taxon>
        <taxon>Hemiptera</taxon>
        <taxon>Sternorrhyncha</taxon>
        <taxon>Aleyrodoidea</taxon>
        <taxon>Aleyrodidae</taxon>
        <taxon>Aleyrodinae</taxon>
        <taxon>Bemisia</taxon>
    </lineage>
</organism>
<feature type="binding site" evidence="2">
    <location>
        <position position="280"/>
    </location>
    <ligand>
        <name>Zn(2+)</name>
        <dbReference type="ChEBI" id="CHEBI:29105"/>
    </ligand>
</feature>
<dbReference type="SUPFAM" id="SSF158745">
    <property type="entry name" value="LanC-like"/>
    <property type="match status" value="1"/>
</dbReference>
<dbReference type="CDD" id="cd04794">
    <property type="entry name" value="euk_LANCL"/>
    <property type="match status" value="1"/>
</dbReference>